<feature type="domain" description="DUF6576" evidence="8">
    <location>
        <begin position="287"/>
        <end position="318"/>
    </location>
</feature>
<evidence type="ECO:0000259" key="8">
    <source>
        <dbReference type="Pfam" id="PF20216"/>
    </source>
</evidence>
<feature type="transmembrane region" description="Helical" evidence="6">
    <location>
        <begin position="83"/>
        <end position="106"/>
    </location>
</feature>
<dbReference type="InterPro" id="IPR046483">
    <property type="entry name" value="DUF6576"/>
</dbReference>
<dbReference type="EMBL" id="RMBX01000008">
    <property type="protein sequence ID" value="RPD40294.1"/>
    <property type="molecule type" value="Genomic_DNA"/>
</dbReference>
<dbReference type="PANTHER" id="PTHR43066">
    <property type="entry name" value="RHOMBOID-RELATED PROTEIN"/>
    <property type="match status" value="1"/>
</dbReference>
<dbReference type="PANTHER" id="PTHR43066:SF11">
    <property type="entry name" value="PEPTIDASE S54 RHOMBOID DOMAIN-CONTAINING PROTEIN"/>
    <property type="match status" value="1"/>
</dbReference>
<evidence type="ECO:0000256" key="4">
    <source>
        <dbReference type="ARBA" id="ARBA00023136"/>
    </source>
</evidence>
<proteinExistence type="predicted"/>
<dbReference type="SUPFAM" id="SSF144091">
    <property type="entry name" value="Rhomboid-like"/>
    <property type="match status" value="1"/>
</dbReference>
<evidence type="ECO:0000256" key="3">
    <source>
        <dbReference type="ARBA" id="ARBA00022989"/>
    </source>
</evidence>
<evidence type="ECO:0000256" key="6">
    <source>
        <dbReference type="SAM" id="Phobius"/>
    </source>
</evidence>
<dbReference type="Pfam" id="PF01694">
    <property type="entry name" value="Rhomboid"/>
    <property type="match status" value="1"/>
</dbReference>
<accession>A0A3N4M9A9</accession>
<evidence type="ECO:0000256" key="5">
    <source>
        <dbReference type="SAM" id="MobiDB-lite"/>
    </source>
</evidence>
<dbReference type="Gene3D" id="1.20.1540.10">
    <property type="entry name" value="Rhomboid-like"/>
    <property type="match status" value="1"/>
</dbReference>
<dbReference type="AlphaFoldDB" id="A0A3N4M9A9"/>
<feature type="transmembrane region" description="Helical" evidence="6">
    <location>
        <begin position="28"/>
        <end position="49"/>
    </location>
</feature>
<feature type="transmembrane region" description="Helical" evidence="6">
    <location>
        <begin position="180"/>
        <end position="204"/>
    </location>
</feature>
<keyword evidence="2 6" id="KW-0812">Transmembrane</keyword>
<organism evidence="9 10">
    <name type="scientific">Chitinophaga barathri</name>
    <dbReference type="NCBI Taxonomy" id="1647451"/>
    <lineage>
        <taxon>Bacteria</taxon>
        <taxon>Pseudomonadati</taxon>
        <taxon>Bacteroidota</taxon>
        <taxon>Chitinophagia</taxon>
        <taxon>Chitinophagales</taxon>
        <taxon>Chitinophagaceae</taxon>
        <taxon>Chitinophaga</taxon>
    </lineage>
</organism>
<evidence type="ECO:0000256" key="1">
    <source>
        <dbReference type="ARBA" id="ARBA00004141"/>
    </source>
</evidence>
<feature type="transmembrane region" description="Helical" evidence="6">
    <location>
        <begin position="147"/>
        <end position="168"/>
    </location>
</feature>
<keyword evidence="3 6" id="KW-1133">Transmembrane helix</keyword>
<keyword evidence="10" id="KW-1185">Reference proteome</keyword>
<evidence type="ECO:0000313" key="9">
    <source>
        <dbReference type="EMBL" id="RPD40294.1"/>
    </source>
</evidence>
<dbReference type="GO" id="GO:0004252">
    <property type="term" value="F:serine-type endopeptidase activity"/>
    <property type="evidence" value="ECO:0007669"/>
    <property type="project" value="InterPro"/>
</dbReference>
<dbReference type="OrthoDB" id="680602at2"/>
<dbReference type="InterPro" id="IPR022764">
    <property type="entry name" value="Peptidase_S54_rhomboid_dom"/>
</dbReference>
<feature type="domain" description="Peptidase S54 rhomboid" evidence="7">
    <location>
        <begin position="79"/>
        <end position="227"/>
    </location>
</feature>
<feature type="region of interest" description="Disordered" evidence="5">
    <location>
        <begin position="301"/>
        <end position="324"/>
    </location>
</feature>
<comment type="caution">
    <text evidence="9">The sequence shown here is derived from an EMBL/GenBank/DDBJ whole genome shotgun (WGS) entry which is preliminary data.</text>
</comment>
<dbReference type="GO" id="GO:0016020">
    <property type="term" value="C:membrane"/>
    <property type="evidence" value="ECO:0007669"/>
    <property type="project" value="UniProtKB-SubCell"/>
</dbReference>
<dbReference type="Proteomes" id="UP000279089">
    <property type="component" value="Unassembled WGS sequence"/>
</dbReference>
<feature type="transmembrane region" description="Helical" evidence="6">
    <location>
        <begin position="118"/>
        <end position="135"/>
    </location>
</feature>
<gene>
    <name evidence="9" type="ORF">EG028_16750</name>
</gene>
<keyword evidence="9" id="KW-0645">Protease</keyword>
<evidence type="ECO:0000259" key="7">
    <source>
        <dbReference type="Pfam" id="PF01694"/>
    </source>
</evidence>
<reference evidence="10" key="1">
    <citation type="submission" date="2018-11" db="EMBL/GenBank/DDBJ databases">
        <title>Chitinophaga lutea sp.nov., isolate from arsenic contaminated soil.</title>
        <authorList>
            <person name="Zong Y."/>
        </authorList>
    </citation>
    <scope>NUCLEOTIDE SEQUENCE [LARGE SCALE GENOMIC DNA]</scope>
    <source>
        <strain evidence="10">YLT18</strain>
    </source>
</reference>
<protein>
    <submittedName>
        <fullName evidence="9">Rhomboid family intramembrane serine protease</fullName>
    </submittedName>
</protein>
<dbReference type="RefSeq" id="WP_120517658.1">
    <property type="nucleotide sequence ID" value="NZ_QXZY01000009.1"/>
</dbReference>
<evidence type="ECO:0000313" key="10">
    <source>
        <dbReference type="Proteomes" id="UP000279089"/>
    </source>
</evidence>
<dbReference type="GO" id="GO:0006508">
    <property type="term" value="P:proteolysis"/>
    <property type="evidence" value="ECO:0007669"/>
    <property type="project" value="UniProtKB-KW"/>
</dbReference>
<name>A0A3N4M9A9_9BACT</name>
<evidence type="ECO:0000256" key="2">
    <source>
        <dbReference type="ARBA" id="ARBA00022692"/>
    </source>
</evidence>
<keyword evidence="4 6" id="KW-0472">Membrane</keyword>
<feature type="compositionally biased region" description="Basic and acidic residues" evidence="5">
    <location>
        <begin position="307"/>
        <end position="324"/>
    </location>
</feature>
<keyword evidence="9" id="KW-0378">Hydrolase</keyword>
<sequence>MYTNTRTMEVAEKERMPRLSLGEERNMVTQLLLLNVTVYILLYFIKIIYQMEGFTIADFDRDILHNTVVSAQPMTLLTKPWTLLTAMFTHTAFWDIFSNMVWLYCFGSLLQQFSGFRLVVPLYIFGSLCGYVFYVTGMNLVPALKPLASAGAGIMGAGAGVMAIAIGLTTLAPTNRVFPLLLKGGIPVWIITLIYIGLHITAVLTGGGRMTSLMFLLGGAFMGFMFIAQYKKGHNWAIGINTFFFNISHIFHSKADTASLREEMLESDKQARKANPVPYVRVGHIPEHKVNELLDKINEQGFQSLSPEEKETLIRASREQDTEN</sequence>
<dbReference type="InterPro" id="IPR035952">
    <property type="entry name" value="Rhomboid-like_sf"/>
</dbReference>
<feature type="transmembrane region" description="Helical" evidence="6">
    <location>
        <begin position="210"/>
        <end position="228"/>
    </location>
</feature>
<comment type="subcellular location">
    <subcellularLocation>
        <location evidence="1">Membrane</location>
        <topology evidence="1">Multi-pass membrane protein</topology>
    </subcellularLocation>
</comment>
<dbReference type="Pfam" id="PF20216">
    <property type="entry name" value="DUF6576"/>
    <property type="match status" value="1"/>
</dbReference>